<dbReference type="PANTHER" id="PTHR10697:SF1">
    <property type="entry name" value="MAMMALIAN EPENDYMIN-RELATED PROTEIN 1"/>
    <property type="match status" value="1"/>
</dbReference>
<feature type="signal peptide" evidence="1">
    <location>
        <begin position="1"/>
        <end position="20"/>
    </location>
</feature>
<dbReference type="Pfam" id="PF00811">
    <property type="entry name" value="Ependymin"/>
    <property type="match status" value="1"/>
</dbReference>
<proteinExistence type="predicted"/>
<dbReference type="OrthoDB" id="10001248at2759"/>
<sequence length="219" mass="23897">MDGGVLFGMVVVAVLGLSTAQTKYCCTPDQWQGLMSITTGVSEREHGNLISAVSYLYYDYTNQRLASLINVTDSAGHVFSFKNLVLYSGPNWYSVQVRFKDQGSAGHKKYSAEKIADFTLGAATESLPVSFYSFKIQNTSLQVSLTVTRELCIPVSELAVGEIKEKGTIIITGFVDIQPGISDPSVFDVPPECKGAKPQYSHKMFPEALASFSSSFFNL</sequence>
<dbReference type="Proteomes" id="UP000245119">
    <property type="component" value="Linkage Group LG7"/>
</dbReference>
<evidence type="ECO:0000313" key="2">
    <source>
        <dbReference type="EMBL" id="PVD27280.1"/>
    </source>
</evidence>
<dbReference type="AlphaFoldDB" id="A0A2T7P1K2"/>
<evidence type="ECO:0000313" key="3">
    <source>
        <dbReference type="Proteomes" id="UP000245119"/>
    </source>
</evidence>
<accession>A0A2T7P1K2</accession>
<evidence type="ECO:0000256" key="1">
    <source>
        <dbReference type="SAM" id="SignalP"/>
    </source>
</evidence>
<dbReference type="EMBL" id="PZQS01000007">
    <property type="protein sequence ID" value="PVD27280.1"/>
    <property type="molecule type" value="Genomic_DNA"/>
</dbReference>
<dbReference type="GO" id="GO:0005576">
    <property type="term" value="C:extracellular region"/>
    <property type="evidence" value="ECO:0007669"/>
    <property type="project" value="InterPro"/>
</dbReference>
<feature type="chain" id="PRO_5015407440" evidence="1">
    <location>
        <begin position="21"/>
        <end position="219"/>
    </location>
</feature>
<protein>
    <submittedName>
        <fullName evidence="2">Uncharacterized protein</fullName>
    </submittedName>
</protein>
<dbReference type="GO" id="GO:0005509">
    <property type="term" value="F:calcium ion binding"/>
    <property type="evidence" value="ECO:0007669"/>
    <property type="project" value="InterPro"/>
</dbReference>
<dbReference type="PANTHER" id="PTHR10697">
    <property type="entry name" value="MAMMALIAN EPENDYMIN-RELATED PROTEIN 1"/>
    <property type="match status" value="1"/>
</dbReference>
<dbReference type="GO" id="GO:0007160">
    <property type="term" value="P:cell-matrix adhesion"/>
    <property type="evidence" value="ECO:0007669"/>
    <property type="project" value="InterPro"/>
</dbReference>
<gene>
    <name evidence="2" type="ORF">C0Q70_12435</name>
</gene>
<comment type="caution">
    <text evidence="2">The sequence shown here is derived from an EMBL/GenBank/DDBJ whole genome shotgun (WGS) entry which is preliminary data.</text>
</comment>
<name>A0A2T7P1K2_POMCA</name>
<reference evidence="2 3" key="1">
    <citation type="submission" date="2018-04" db="EMBL/GenBank/DDBJ databases">
        <title>The genome of golden apple snail Pomacea canaliculata provides insight into stress tolerance and invasive adaptation.</title>
        <authorList>
            <person name="Liu C."/>
            <person name="Liu B."/>
            <person name="Ren Y."/>
            <person name="Zhang Y."/>
            <person name="Wang H."/>
            <person name="Li S."/>
            <person name="Jiang F."/>
            <person name="Yin L."/>
            <person name="Zhang G."/>
            <person name="Qian W."/>
            <person name="Fan W."/>
        </authorList>
    </citation>
    <scope>NUCLEOTIDE SEQUENCE [LARGE SCALE GENOMIC DNA]</scope>
    <source>
        <strain evidence="2">SZHN2017</strain>
        <tissue evidence="2">Muscle</tissue>
    </source>
</reference>
<keyword evidence="3" id="KW-1185">Reference proteome</keyword>
<keyword evidence="1" id="KW-0732">Signal</keyword>
<dbReference type="GO" id="GO:0005764">
    <property type="term" value="C:lysosome"/>
    <property type="evidence" value="ECO:0007669"/>
    <property type="project" value="TreeGrafter"/>
</dbReference>
<dbReference type="InterPro" id="IPR001299">
    <property type="entry name" value="Ependymin"/>
</dbReference>
<organism evidence="2 3">
    <name type="scientific">Pomacea canaliculata</name>
    <name type="common">Golden apple snail</name>
    <dbReference type="NCBI Taxonomy" id="400727"/>
    <lineage>
        <taxon>Eukaryota</taxon>
        <taxon>Metazoa</taxon>
        <taxon>Spiralia</taxon>
        <taxon>Lophotrochozoa</taxon>
        <taxon>Mollusca</taxon>
        <taxon>Gastropoda</taxon>
        <taxon>Caenogastropoda</taxon>
        <taxon>Architaenioglossa</taxon>
        <taxon>Ampullarioidea</taxon>
        <taxon>Ampullariidae</taxon>
        <taxon>Pomacea</taxon>
    </lineage>
</organism>